<reference evidence="3" key="1">
    <citation type="submission" date="2016-06" db="UniProtKB">
        <authorList>
            <consortium name="WormBaseParasite"/>
        </authorList>
    </citation>
    <scope>IDENTIFICATION</scope>
</reference>
<dbReference type="AlphaFoldDB" id="A0A183HJR2"/>
<evidence type="ECO:0000313" key="1">
    <source>
        <dbReference type="EMBL" id="VDO52309.1"/>
    </source>
</evidence>
<protein>
    <submittedName>
        <fullName evidence="1 3">Uncharacterized protein</fullName>
    </submittedName>
</protein>
<proteinExistence type="predicted"/>
<sequence>MPVPLPAADYHHLFPPILRFVLGIPRGNELYVSVDDLGNARVYQLVVDSAGGHTVRECEPSSVAGSRFLVSGTNSQSTAVTSVTRTSGGTPAQSTLQASSKLLSTKQNAIEPTTTSTSTAVPFLKPAFRSTTVLSQTHSSTDASAKSTGTVNNGCTSLPESHIAATFPISCAQQVKLLEPESASVGSVGTAVDIDRVQVEMMEVDEVKPTIAEEQAGEKSSIYDFLLLPNTSEAMEQLKAERLQRCAAICSRRLLFPNVCRTPLVSDELLSVIKRELSPK</sequence>
<dbReference type="WBParaSite" id="OFLC_0000772301-mRNA-1">
    <property type="protein sequence ID" value="OFLC_0000772301-mRNA-1"/>
    <property type="gene ID" value="OFLC_0000772301"/>
</dbReference>
<organism evidence="3">
    <name type="scientific">Onchocerca flexuosa</name>
    <dbReference type="NCBI Taxonomy" id="387005"/>
    <lineage>
        <taxon>Eukaryota</taxon>
        <taxon>Metazoa</taxon>
        <taxon>Ecdysozoa</taxon>
        <taxon>Nematoda</taxon>
        <taxon>Chromadorea</taxon>
        <taxon>Rhabditida</taxon>
        <taxon>Spirurina</taxon>
        <taxon>Spiruromorpha</taxon>
        <taxon>Filarioidea</taxon>
        <taxon>Onchocercidae</taxon>
        <taxon>Onchocerca</taxon>
    </lineage>
</organism>
<evidence type="ECO:0000313" key="2">
    <source>
        <dbReference type="Proteomes" id="UP000267606"/>
    </source>
</evidence>
<accession>A0A183HJR2</accession>
<dbReference type="STRING" id="387005.A0A183HJR2"/>
<reference evidence="1 2" key="2">
    <citation type="submission" date="2018-11" db="EMBL/GenBank/DDBJ databases">
        <authorList>
            <consortium name="Pathogen Informatics"/>
        </authorList>
    </citation>
    <scope>NUCLEOTIDE SEQUENCE [LARGE SCALE GENOMIC DNA]</scope>
</reference>
<keyword evidence="2" id="KW-1185">Reference proteome</keyword>
<evidence type="ECO:0000313" key="3">
    <source>
        <dbReference type="WBParaSite" id="OFLC_0000772301-mRNA-1"/>
    </source>
</evidence>
<name>A0A183HJR2_9BILA</name>
<dbReference type="Proteomes" id="UP000267606">
    <property type="component" value="Unassembled WGS sequence"/>
</dbReference>
<dbReference type="EMBL" id="UZAJ01008243">
    <property type="protein sequence ID" value="VDO52309.1"/>
    <property type="molecule type" value="Genomic_DNA"/>
</dbReference>
<gene>
    <name evidence="1" type="ORF">OFLC_LOCUS7723</name>
</gene>